<dbReference type="EMBL" id="KV454541">
    <property type="protein sequence ID" value="ODV66841.1"/>
    <property type="molecule type" value="Genomic_DNA"/>
</dbReference>
<dbReference type="RefSeq" id="XP_020075908.1">
    <property type="nucleotide sequence ID" value="XM_020218681.1"/>
</dbReference>
<sequence length="51" mass="5812">RLGVWSSGMILALAEWMQLYSVKFTKHARGPGFNSQLAPFFLLSVPLRELF</sequence>
<evidence type="ECO:0000313" key="1">
    <source>
        <dbReference type="EMBL" id="ODV66841.1"/>
    </source>
</evidence>
<dbReference type="GeneID" id="30993231"/>
<name>A0A1E4RHZ4_9ASCO</name>
<reference evidence="2" key="1">
    <citation type="submission" date="2016-05" db="EMBL/GenBank/DDBJ databases">
        <title>Comparative genomics of biotechnologically important yeasts.</title>
        <authorList>
            <consortium name="DOE Joint Genome Institute"/>
            <person name="Riley R."/>
            <person name="Haridas S."/>
            <person name="Wolfe K.H."/>
            <person name="Lopes M.R."/>
            <person name="Hittinger C.T."/>
            <person name="Goker M."/>
            <person name="Salamov A."/>
            <person name="Wisecaver J."/>
            <person name="Long T.M."/>
            <person name="Aerts A.L."/>
            <person name="Barry K."/>
            <person name="Choi C."/>
            <person name="Clum A."/>
            <person name="Coughlan A.Y."/>
            <person name="Deshpande S."/>
            <person name="Douglass A.P."/>
            <person name="Hanson S.J."/>
            <person name="Klenk H.-P."/>
            <person name="Labutti K."/>
            <person name="Lapidus A."/>
            <person name="Lindquist E."/>
            <person name="Lipzen A."/>
            <person name="Meier-Kolthoff J.P."/>
            <person name="Ohm R.A."/>
            <person name="Otillar R.P."/>
            <person name="Pangilinan J."/>
            <person name="Peng Y."/>
            <person name="Rokas A."/>
            <person name="Rosa C.A."/>
            <person name="Scheuner C."/>
            <person name="Sibirny A.A."/>
            <person name="Slot J.C."/>
            <person name="Stielow J.B."/>
            <person name="Sun H."/>
            <person name="Kurtzman C.P."/>
            <person name="Blackwell M."/>
            <person name="Grigoriev I.V."/>
            <person name="Jeffries T.W."/>
        </authorList>
    </citation>
    <scope>NUCLEOTIDE SEQUENCE [LARGE SCALE GENOMIC DNA]</scope>
    <source>
        <strain evidence="2">NRRL Y-1933</strain>
    </source>
</reference>
<organism evidence="1 2">
    <name type="scientific">Hyphopichia burtonii NRRL Y-1933</name>
    <dbReference type="NCBI Taxonomy" id="984485"/>
    <lineage>
        <taxon>Eukaryota</taxon>
        <taxon>Fungi</taxon>
        <taxon>Dikarya</taxon>
        <taxon>Ascomycota</taxon>
        <taxon>Saccharomycotina</taxon>
        <taxon>Pichiomycetes</taxon>
        <taxon>Debaryomycetaceae</taxon>
        <taxon>Hyphopichia</taxon>
    </lineage>
</organism>
<dbReference type="OrthoDB" id="5872161at2759"/>
<proteinExistence type="predicted"/>
<accession>A0A1E4RHZ4</accession>
<dbReference type="Proteomes" id="UP000095085">
    <property type="component" value="Unassembled WGS sequence"/>
</dbReference>
<gene>
    <name evidence="1" type="ORF">HYPBUDRAFT_109150</name>
</gene>
<keyword evidence="2" id="KW-1185">Reference proteome</keyword>
<protein>
    <submittedName>
        <fullName evidence="1">Uncharacterized protein</fullName>
    </submittedName>
</protein>
<dbReference type="AlphaFoldDB" id="A0A1E4RHZ4"/>
<feature type="non-terminal residue" evidence="1">
    <location>
        <position position="1"/>
    </location>
</feature>
<evidence type="ECO:0000313" key="2">
    <source>
        <dbReference type="Proteomes" id="UP000095085"/>
    </source>
</evidence>